<evidence type="ECO:0000256" key="4">
    <source>
        <dbReference type="ARBA" id="ARBA00023136"/>
    </source>
</evidence>
<evidence type="ECO:0000256" key="3">
    <source>
        <dbReference type="ARBA" id="ARBA00022989"/>
    </source>
</evidence>
<gene>
    <name evidence="7" type="ORF">BT63DRAFT_452156</name>
</gene>
<evidence type="ECO:0000256" key="2">
    <source>
        <dbReference type="ARBA" id="ARBA00022692"/>
    </source>
</evidence>
<feature type="transmembrane region" description="Helical" evidence="5">
    <location>
        <begin position="44"/>
        <end position="66"/>
    </location>
</feature>
<dbReference type="Proteomes" id="UP000799302">
    <property type="component" value="Unassembled WGS sequence"/>
</dbReference>
<dbReference type="InterPro" id="IPR008253">
    <property type="entry name" value="Marvel"/>
</dbReference>
<evidence type="ECO:0000256" key="1">
    <source>
        <dbReference type="ARBA" id="ARBA00004141"/>
    </source>
</evidence>
<keyword evidence="8" id="KW-1185">Reference proteome</keyword>
<evidence type="ECO:0000313" key="7">
    <source>
        <dbReference type="EMBL" id="KAF2671652.1"/>
    </source>
</evidence>
<dbReference type="PANTHER" id="PTHR37451">
    <property type="entry name" value="MARVEL DOMAIN"/>
    <property type="match status" value="1"/>
</dbReference>
<name>A0A6A6UHJ1_9PEZI</name>
<evidence type="ECO:0000259" key="6">
    <source>
        <dbReference type="Pfam" id="PF01284"/>
    </source>
</evidence>
<proteinExistence type="predicted"/>
<feature type="transmembrane region" description="Helical" evidence="5">
    <location>
        <begin position="78"/>
        <end position="102"/>
    </location>
</feature>
<evidence type="ECO:0000256" key="5">
    <source>
        <dbReference type="SAM" id="Phobius"/>
    </source>
</evidence>
<dbReference type="PANTHER" id="PTHR37451:SF1">
    <property type="entry name" value="MARVEL DOMAIN-CONTAINING PROTEIN"/>
    <property type="match status" value="1"/>
</dbReference>
<comment type="subcellular location">
    <subcellularLocation>
        <location evidence="1">Membrane</location>
        <topology evidence="1">Multi-pass membrane protein</topology>
    </subcellularLocation>
</comment>
<sequence>MIKPSHVMPLRGLQAAVSMVILGFTAYVANWWSKYWRDMSPAEINFLLFSSVWTLLSLAYIVTTSLSRFQYSAFANKFAVLGVEALTMTFWFGGFVALAVFLSARVCFGNVCNVAKAGTAFAALQWLLFAATTSFTALQAFRGTRARIEKNMDMEGSPNA</sequence>
<feature type="transmembrane region" description="Helical" evidence="5">
    <location>
        <begin position="12"/>
        <end position="32"/>
    </location>
</feature>
<organism evidence="7 8">
    <name type="scientific">Microthyrium microscopicum</name>
    <dbReference type="NCBI Taxonomy" id="703497"/>
    <lineage>
        <taxon>Eukaryota</taxon>
        <taxon>Fungi</taxon>
        <taxon>Dikarya</taxon>
        <taxon>Ascomycota</taxon>
        <taxon>Pezizomycotina</taxon>
        <taxon>Dothideomycetes</taxon>
        <taxon>Dothideomycetes incertae sedis</taxon>
        <taxon>Microthyriales</taxon>
        <taxon>Microthyriaceae</taxon>
        <taxon>Microthyrium</taxon>
    </lineage>
</organism>
<dbReference type="AlphaFoldDB" id="A0A6A6UHJ1"/>
<protein>
    <recommendedName>
        <fullName evidence="6">MARVEL domain-containing protein</fullName>
    </recommendedName>
</protein>
<accession>A0A6A6UHJ1</accession>
<feature type="transmembrane region" description="Helical" evidence="5">
    <location>
        <begin position="122"/>
        <end position="141"/>
    </location>
</feature>
<evidence type="ECO:0000313" key="8">
    <source>
        <dbReference type="Proteomes" id="UP000799302"/>
    </source>
</evidence>
<feature type="domain" description="MARVEL" evidence="6">
    <location>
        <begin position="9"/>
        <end position="134"/>
    </location>
</feature>
<dbReference type="Pfam" id="PF01284">
    <property type="entry name" value="MARVEL"/>
    <property type="match status" value="1"/>
</dbReference>
<dbReference type="EMBL" id="MU004232">
    <property type="protein sequence ID" value="KAF2671652.1"/>
    <property type="molecule type" value="Genomic_DNA"/>
</dbReference>
<keyword evidence="2 5" id="KW-0812">Transmembrane</keyword>
<keyword evidence="4 5" id="KW-0472">Membrane</keyword>
<dbReference type="OrthoDB" id="2117453at2759"/>
<dbReference type="GO" id="GO:0016020">
    <property type="term" value="C:membrane"/>
    <property type="evidence" value="ECO:0007669"/>
    <property type="project" value="UniProtKB-SubCell"/>
</dbReference>
<reference evidence="7" key="1">
    <citation type="journal article" date="2020" name="Stud. Mycol.">
        <title>101 Dothideomycetes genomes: a test case for predicting lifestyles and emergence of pathogens.</title>
        <authorList>
            <person name="Haridas S."/>
            <person name="Albert R."/>
            <person name="Binder M."/>
            <person name="Bloem J."/>
            <person name="Labutti K."/>
            <person name="Salamov A."/>
            <person name="Andreopoulos B."/>
            <person name="Baker S."/>
            <person name="Barry K."/>
            <person name="Bills G."/>
            <person name="Bluhm B."/>
            <person name="Cannon C."/>
            <person name="Castanera R."/>
            <person name="Culley D."/>
            <person name="Daum C."/>
            <person name="Ezra D."/>
            <person name="Gonzalez J."/>
            <person name="Henrissat B."/>
            <person name="Kuo A."/>
            <person name="Liang C."/>
            <person name="Lipzen A."/>
            <person name="Lutzoni F."/>
            <person name="Magnuson J."/>
            <person name="Mondo S."/>
            <person name="Nolan M."/>
            <person name="Ohm R."/>
            <person name="Pangilinan J."/>
            <person name="Park H.-J."/>
            <person name="Ramirez L."/>
            <person name="Alfaro M."/>
            <person name="Sun H."/>
            <person name="Tritt A."/>
            <person name="Yoshinaga Y."/>
            <person name="Zwiers L.-H."/>
            <person name="Turgeon B."/>
            <person name="Goodwin S."/>
            <person name="Spatafora J."/>
            <person name="Crous P."/>
            <person name="Grigoriev I."/>
        </authorList>
    </citation>
    <scope>NUCLEOTIDE SEQUENCE</scope>
    <source>
        <strain evidence="7">CBS 115976</strain>
    </source>
</reference>
<keyword evidence="3 5" id="KW-1133">Transmembrane helix</keyword>